<evidence type="ECO:0000256" key="2">
    <source>
        <dbReference type="ARBA" id="ARBA00005466"/>
    </source>
</evidence>
<dbReference type="PROSITE" id="PS51387">
    <property type="entry name" value="FAD_PCMH"/>
    <property type="match status" value="1"/>
</dbReference>
<feature type="domain" description="FAD-binding PCMH-type" evidence="7">
    <location>
        <begin position="348"/>
        <end position="535"/>
    </location>
</feature>
<comment type="cofactor">
    <cofactor evidence="1">
        <name>FAD</name>
        <dbReference type="ChEBI" id="CHEBI:57692"/>
    </cofactor>
</comment>
<dbReference type="InterPro" id="IPR016167">
    <property type="entry name" value="FAD-bd_PCMH_sub1"/>
</dbReference>
<feature type="compositionally biased region" description="Basic and acidic residues" evidence="6">
    <location>
        <begin position="145"/>
        <end position="167"/>
    </location>
</feature>
<protein>
    <recommendedName>
        <fullName evidence="7">FAD-binding PCMH-type domain-containing protein</fullName>
    </recommendedName>
</protein>
<dbReference type="InParanoid" id="A0A165TTA9"/>
<keyword evidence="3" id="KW-0285">Flavoprotein</keyword>
<evidence type="ECO:0000256" key="3">
    <source>
        <dbReference type="ARBA" id="ARBA00022630"/>
    </source>
</evidence>
<dbReference type="InterPro" id="IPR012951">
    <property type="entry name" value="BBE"/>
</dbReference>
<dbReference type="Proteomes" id="UP000076761">
    <property type="component" value="Unassembled WGS sequence"/>
</dbReference>
<keyword evidence="9" id="KW-1185">Reference proteome</keyword>
<evidence type="ECO:0000259" key="7">
    <source>
        <dbReference type="PROSITE" id="PS51387"/>
    </source>
</evidence>
<dbReference type="Pfam" id="PF08031">
    <property type="entry name" value="BBE"/>
    <property type="match status" value="1"/>
</dbReference>
<feature type="region of interest" description="Disordered" evidence="6">
    <location>
        <begin position="215"/>
        <end position="280"/>
    </location>
</feature>
<dbReference type="PANTHER" id="PTHR42973:SF39">
    <property type="entry name" value="FAD-BINDING PCMH-TYPE DOMAIN-CONTAINING PROTEIN"/>
    <property type="match status" value="1"/>
</dbReference>
<keyword evidence="4" id="KW-0274">FAD</keyword>
<dbReference type="InterPro" id="IPR036318">
    <property type="entry name" value="FAD-bd_PCMH-like_sf"/>
</dbReference>
<evidence type="ECO:0000256" key="5">
    <source>
        <dbReference type="ARBA" id="ARBA00023002"/>
    </source>
</evidence>
<dbReference type="EMBL" id="KV425563">
    <property type="protein sequence ID" value="KZT27143.1"/>
    <property type="molecule type" value="Genomic_DNA"/>
</dbReference>
<proteinExistence type="inferred from homology"/>
<evidence type="ECO:0000256" key="1">
    <source>
        <dbReference type="ARBA" id="ARBA00001974"/>
    </source>
</evidence>
<dbReference type="InterPro" id="IPR016169">
    <property type="entry name" value="FAD-bd_PCMH_sub2"/>
</dbReference>
<evidence type="ECO:0000256" key="4">
    <source>
        <dbReference type="ARBA" id="ARBA00022827"/>
    </source>
</evidence>
<dbReference type="PANTHER" id="PTHR42973">
    <property type="entry name" value="BINDING OXIDOREDUCTASE, PUTATIVE (AFU_ORTHOLOGUE AFUA_1G17690)-RELATED"/>
    <property type="match status" value="1"/>
</dbReference>
<dbReference type="Gene3D" id="3.30.43.10">
    <property type="entry name" value="Uridine Diphospho-n-acetylenolpyruvylglucosamine Reductase, domain 2"/>
    <property type="match status" value="1"/>
</dbReference>
<dbReference type="GO" id="GO:0016491">
    <property type="term" value="F:oxidoreductase activity"/>
    <property type="evidence" value="ECO:0007669"/>
    <property type="project" value="UniProtKB-KW"/>
</dbReference>
<dbReference type="Gene3D" id="3.30.465.10">
    <property type="match status" value="1"/>
</dbReference>
<comment type="similarity">
    <text evidence="2">Belongs to the oxygen-dependent FAD-linked oxidoreductase family.</text>
</comment>
<dbReference type="GO" id="GO:0071949">
    <property type="term" value="F:FAD binding"/>
    <property type="evidence" value="ECO:0007669"/>
    <property type="project" value="InterPro"/>
</dbReference>
<dbReference type="AlphaFoldDB" id="A0A165TTA9"/>
<feature type="region of interest" description="Disordered" evidence="6">
    <location>
        <begin position="120"/>
        <end position="168"/>
    </location>
</feature>
<evidence type="ECO:0000256" key="6">
    <source>
        <dbReference type="SAM" id="MobiDB-lite"/>
    </source>
</evidence>
<name>A0A165TTA9_9AGAM</name>
<dbReference type="InterPro" id="IPR016166">
    <property type="entry name" value="FAD-bd_PCMH"/>
</dbReference>
<accession>A0A165TTA9</accession>
<keyword evidence="5" id="KW-0560">Oxidoreductase</keyword>
<reference evidence="8 9" key="1">
    <citation type="journal article" date="2016" name="Mol. Biol. Evol.">
        <title>Comparative Genomics of Early-Diverging Mushroom-Forming Fungi Provides Insights into the Origins of Lignocellulose Decay Capabilities.</title>
        <authorList>
            <person name="Nagy L.G."/>
            <person name="Riley R."/>
            <person name="Tritt A."/>
            <person name="Adam C."/>
            <person name="Daum C."/>
            <person name="Floudas D."/>
            <person name="Sun H."/>
            <person name="Yadav J.S."/>
            <person name="Pangilinan J."/>
            <person name="Larsson K.H."/>
            <person name="Matsuura K."/>
            <person name="Barry K."/>
            <person name="Labutti K."/>
            <person name="Kuo R."/>
            <person name="Ohm R.A."/>
            <person name="Bhattacharya S.S."/>
            <person name="Shirouzu T."/>
            <person name="Yoshinaga Y."/>
            <person name="Martin F.M."/>
            <person name="Grigoriev I.V."/>
            <person name="Hibbett D.S."/>
        </authorList>
    </citation>
    <scope>NUCLEOTIDE SEQUENCE [LARGE SCALE GENOMIC DNA]</scope>
    <source>
        <strain evidence="8 9">HHB14362 ss-1</strain>
    </source>
</reference>
<dbReference type="Gene3D" id="3.40.462.20">
    <property type="match status" value="1"/>
</dbReference>
<gene>
    <name evidence="8" type="ORF">NEOLEDRAFT_1146685</name>
</gene>
<dbReference type="SUPFAM" id="SSF56176">
    <property type="entry name" value="FAD-binding/transporter-associated domain-like"/>
    <property type="match status" value="2"/>
</dbReference>
<sequence length="813" mass="87053">MQDGVGSWYEELYESVRGQVYKQGETSFQTRSQIFNGNVTCSARAVTCPLDAQDVSTILKICTKHSLSPSIKAGGYGTAGWAVNGDIIVDLSNLLDMHIAAPLSRPDDISSLPENWKNYTSIPDMPVRSSKGKSSVEAPSNSLKRQREEDVDGDKYENPARRQRNYDHASPALATFLKGPALPPDPLGEEPRRFPQDIRLEQLYNLHPDICGVPHISGGHGGPEAPAMDSRQLSKESSASGTSMTSSQSGSSMFASSSGGTSLTTPDVDGGQTSGTPFGYMATGSDNAQGVSGSFSAPVGYRLPFNMDASGLGIPGAWPLSAVGTTSAVSPLTGVPSAAADPFGYMDAGSAPSGSTLFSGLGSTASLWTPPPSASSSGLNVLIPSSSYVPTQDPALSSPLHRAAEITHLAHAIPIHSHAYVTFGAGVLQKDLDAFTHRNPLEGRSVNGMPVTVPYHVPSAAHPVGSSIMILGGFGFLSRLHGLSVDNVVEMEVVLADGTIVIASQDSHPDLWWALRGAGPAFGVITRYKVKAYPVPVVFAGNLIYRFHRATAPSLIRHFRDCIKSAPRELYANVLLTAGPANQDSLVVIQFCFVGPREKGIEFLQAIESWEGETCLLNEVSEKAFVAQQDSVAQVLRAKAGRNWFIRSALISSLPDEIINKTVMQFADTPIGCTWLFELAGGAITDHEDACIPKSRREATWTVASLHQWDLEIDDPRCRVSAENWINKTLGPVAVGGSFPSFLGRHEPAARTISCYGDSWARLAELKQKYDPQNVFRNTLWPLGEEGTHIEPEMHEPPSPVIGPIMGHTLRGS</sequence>
<dbReference type="OrthoDB" id="9996127at2759"/>
<feature type="compositionally biased region" description="Low complexity" evidence="6">
    <location>
        <begin position="237"/>
        <end position="262"/>
    </location>
</feature>
<organism evidence="8 9">
    <name type="scientific">Neolentinus lepideus HHB14362 ss-1</name>
    <dbReference type="NCBI Taxonomy" id="1314782"/>
    <lineage>
        <taxon>Eukaryota</taxon>
        <taxon>Fungi</taxon>
        <taxon>Dikarya</taxon>
        <taxon>Basidiomycota</taxon>
        <taxon>Agaricomycotina</taxon>
        <taxon>Agaricomycetes</taxon>
        <taxon>Gloeophyllales</taxon>
        <taxon>Gloeophyllaceae</taxon>
        <taxon>Neolentinus</taxon>
    </lineage>
</organism>
<dbReference type="STRING" id="1314782.A0A165TTA9"/>
<evidence type="ECO:0000313" key="8">
    <source>
        <dbReference type="EMBL" id="KZT27143.1"/>
    </source>
</evidence>
<dbReference type="InterPro" id="IPR050416">
    <property type="entry name" value="FAD-linked_Oxidoreductase"/>
</dbReference>
<evidence type="ECO:0000313" key="9">
    <source>
        <dbReference type="Proteomes" id="UP000076761"/>
    </source>
</evidence>